<proteinExistence type="predicted"/>
<evidence type="ECO:0000256" key="1">
    <source>
        <dbReference type="SAM" id="MobiDB-lite"/>
    </source>
</evidence>
<protein>
    <submittedName>
        <fullName evidence="2">Uncharacterized protein</fullName>
    </submittedName>
</protein>
<comment type="caution">
    <text evidence="2">The sequence shown here is derived from an EMBL/GenBank/DDBJ whole genome shotgun (WGS) entry which is preliminary data.</text>
</comment>
<evidence type="ECO:0000313" key="3">
    <source>
        <dbReference type="Proteomes" id="UP001370758"/>
    </source>
</evidence>
<name>A0AAV9VVD0_9PEZI</name>
<feature type="region of interest" description="Disordered" evidence="1">
    <location>
        <begin position="1"/>
        <end position="73"/>
    </location>
</feature>
<feature type="compositionally biased region" description="Polar residues" evidence="1">
    <location>
        <begin position="57"/>
        <end position="68"/>
    </location>
</feature>
<keyword evidence="3" id="KW-1185">Reference proteome</keyword>
<evidence type="ECO:0000313" key="2">
    <source>
        <dbReference type="EMBL" id="KAK6497458.1"/>
    </source>
</evidence>
<organism evidence="2 3">
    <name type="scientific">Arthrobotrys musiformis</name>
    <dbReference type="NCBI Taxonomy" id="47236"/>
    <lineage>
        <taxon>Eukaryota</taxon>
        <taxon>Fungi</taxon>
        <taxon>Dikarya</taxon>
        <taxon>Ascomycota</taxon>
        <taxon>Pezizomycotina</taxon>
        <taxon>Orbiliomycetes</taxon>
        <taxon>Orbiliales</taxon>
        <taxon>Orbiliaceae</taxon>
        <taxon>Arthrobotrys</taxon>
    </lineage>
</organism>
<feature type="compositionally biased region" description="Polar residues" evidence="1">
    <location>
        <begin position="22"/>
        <end position="33"/>
    </location>
</feature>
<sequence>MGKIKRWKEAAGWRAEAGIHGSTRTTKNQTSQAGRCEANGPYSLGVLQHSEEKSRDNGPTCQNQQRQTDGQETRICKTPCIYVQLTYGCDGDDGTDDDDGRESGDDGDYSNGLDKDEDGDGDGEKND</sequence>
<dbReference type="EMBL" id="JAVHJL010000009">
    <property type="protein sequence ID" value="KAK6497458.1"/>
    <property type="molecule type" value="Genomic_DNA"/>
</dbReference>
<reference evidence="2 3" key="1">
    <citation type="submission" date="2023-08" db="EMBL/GenBank/DDBJ databases">
        <authorList>
            <person name="Palmer J.M."/>
        </authorList>
    </citation>
    <scope>NUCLEOTIDE SEQUENCE [LARGE SCALE GENOMIC DNA]</scope>
    <source>
        <strain evidence="2 3">TWF481</strain>
    </source>
</reference>
<feature type="region of interest" description="Disordered" evidence="1">
    <location>
        <begin position="87"/>
        <end position="127"/>
    </location>
</feature>
<dbReference type="AlphaFoldDB" id="A0AAV9VVD0"/>
<gene>
    <name evidence="2" type="ORF">TWF481_011866</name>
</gene>
<accession>A0AAV9VVD0</accession>
<feature type="compositionally biased region" description="Acidic residues" evidence="1">
    <location>
        <begin position="90"/>
        <end position="108"/>
    </location>
</feature>
<dbReference type="Proteomes" id="UP001370758">
    <property type="component" value="Unassembled WGS sequence"/>
</dbReference>